<gene>
    <name evidence="3" type="ORF">P879_07011</name>
</gene>
<protein>
    <recommendedName>
        <fullName evidence="5">CDK5 regulatory subunit-associated protein 3</fullName>
    </recommendedName>
</protein>
<evidence type="ECO:0000256" key="2">
    <source>
        <dbReference type="SAM" id="Coils"/>
    </source>
</evidence>
<name>A0A8T0DH18_9TREM</name>
<keyword evidence="4" id="KW-1185">Reference proteome</keyword>
<dbReference type="OrthoDB" id="340432at2759"/>
<sequence>MTHQNLLTQPIYIQSSKLIEWLLNRKLLQKDYPKRLLAVVKKLSQLINGNGSFICSDSNLKPLSYLNALQLVEKIEKEDKTTDFFGRASQNVRVRSYFTNIIRKAWRDIIESYEKSNLHLAEIGEQIQEIAAENVPKCKNIIADRQRMITVRFLATFIVLKDLRQKIKEHTLNLMQKEDALEKFCREFQLEAKEENVKLKLLEKAADVPDSLSHFVVSLKDLKPALDLYETVANCIHKCSRSSGKQEAVSDGDLCHTLALLIASGHVRLFTWLTNREPERIEADDDFIPGLLLEEQNILKRNMSAQYLNGENVTAVTPEDIVWSDTEEAVEIDFGALDLADDEPIEIEVVDSTTDLKQMTDSSAVSDRTDAVHIAESNVASGKTARLLLDTVQGRTALLNDLVELGAFLGRFTEDLMELQGCGNGAGEFMDSTKRIAAGTSGGSITLQSMILQNAPSAVHSVSAKEASQMLTLVEQARAQLTNSSMSQLLMIRNKPGYLDRLIGRMTDLQKQVTRVKSRMLDAQLQIDEACSEQELQAAALVQYRAQCKQLVSLVEKELTRICNRKIQIIGQVLDL</sequence>
<dbReference type="PANTHER" id="PTHR14894">
    <property type="entry name" value="CDK5 REGULATORY SUBUNIT-ASSOCIATED PROTEIN 3"/>
    <property type="match status" value="1"/>
</dbReference>
<comment type="caution">
    <text evidence="3">The sequence shown here is derived from an EMBL/GenBank/DDBJ whole genome shotgun (WGS) entry which is preliminary data.</text>
</comment>
<organism evidence="3 4">
    <name type="scientific">Paragonimus westermani</name>
    <dbReference type="NCBI Taxonomy" id="34504"/>
    <lineage>
        <taxon>Eukaryota</taxon>
        <taxon>Metazoa</taxon>
        <taxon>Spiralia</taxon>
        <taxon>Lophotrochozoa</taxon>
        <taxon>Platyhelminthes</taxon>
        <taxon>Trematoda</taxon>
        <taxon>Digenea</taxon>
        <taxon>Plagiorchiida</taxon>
        <taxon>Troglotremata</taxon>
        <taxon>Troglotrematidae</taxon>
        <taxon>Paragonimus</taxon>
    </lineage>
</organism>
<dbReference type="InterPro" id="IPR008491">
    <property type="entry name" value="CDK5RAP3"/>
</dbReference>
<dbReference type="EMBL" id="JTDF01004772">
    <property type="protein sequence ID" value="KAF8566682.1"/>
    <property type="molecule type" value="Genomic_DNA"/>
</dbReference>
<reference evidence="3 4" key="1">
    <citation type="submission" date="2019-07" db="EMBL/GenBank/DDBJ databases">
        <title>Annotation for the trematode Paragonimus westermani.</title>
        <authorList>
            <person name="Choi Y.-J."/>
        </authorList>
    </citation>
    <scope>NUCLEOTIDE SEQUENCE [LARGE SCALE GENOMIC DNA]</scope>
    <source>
        <strain evidence="3">180907_Pwestermani</strain>
    </source>
</reference>
<dbReference type="GO" id="GO:0012505">
    <property type="term" value="C:endomembrane system"/>
    <property type="evidence" value="ECO:0007669"/>
    <property type="project" value="TreeGrafter"/>
</dbReference>
<feature type="coiled-coil region" evidence="2">
    <location>
        <begin position="160"/>
        <end position="205"/>
    </location>
</feature>
<dbReference type="PANTHER" id="PTHR14894:SF0">
    <property type="entry name" value="CDK5 REGULATORY SUBUNIT-ASSOCIATED PROTEIN 3"/>
    <property type="match status" value="1"/>
</dbReference>
<evidence type="ECO:0000313" key="3">
    <source>
        <dbReference type="EMBL" id="KAF8566682.1"/>
    </source>
</evidence>
<dbReference type="Proteomes" id="UP000699462">
    <property type="component" value="Unassembled WGS sequence"/>
</dbReference>
<evidence type="ECO:0000313" key="4">
    <source>
        <dbReference type="Proteomes" id="UP000699462"/>
    </source>
</evidence>
<keyword evidence="2" id="KW-0175">Coiled coil</keyword>
<dbReference type="Pfam" id="PF05600">
    <property type="entry name" value="CDK5RAP3"/>
    <property type="match status" value="1"/>
</dbReference>
<accession>A0A8T0DH18</accession>
<dbReference type="GO" id="GO:0007346">
    <property type="term" value="P:regulation of mitotic cell cycle"/>
    <property type="evidence" value="ECO:0007669"/>
    <property type="project" value="TreeGrafter"/>
</dbReference>
<proteinExistence type="inferred from homology"/>
<comment type="similarity">
    <text evidence="1">Belongs to the CDK5RAP3 family.</text>
</comment>
<evidence type="ECO:0008006" key="5">
    <source>
        <dbReference type="Google" id="ProtNLM"/>
    </source>
</evidence>
<evidence type="ECO:0000256" key="1">
    <source>
        <dbReference type="ARBA" id="ARBA00007478"/>
    </source>
</evidence>
<dbReference type="AlphaFoldDB" id="A0A8T0DH18"/>